<dbReference type="InterPro" id="IPR047916">
    <property type="entry name" value="TTBK_Asator-like_STKc"/>
</dbReference>
<dbReference type="VEuPathDB" id="TriTrypDB:TEOVI_000875100"/>
<feature type="compositionally biased region" description="Polar residues" evidence="7">
    <location>
        <begin position="414"/>
        <end position="425"/>
    </location>
</feature>
<evidence type="ECO:0000256" key="6">
    <source>
        <dbReference type="ARBA" id="ARBA00022840"/>
    </source>
</evidence>
<gene>
    <name evidence="9" type="ORF">TEOVI_000875100</name>
</gene>
<evidence type="ECO:0000256" key="2">
    <source>
        <dbReference type="ARBA" id="ARBA00022527"/>
    </source>
</evidence>
<dbReference type="EMBL" id="CZPT02000874">
    <property type="protein sequence ID" value="SCU68069.1"/>
    <property type="molecule type" value="Genomic_DNA"/>
</dbReference>
<dbReference type="InterPro" id="IPR050235">
    <property type="entry name" value="CK1_Ser-Thr_kinase"/>
</dbReference>
<dbReference type="SUPFAM" id="SSF56112">
    <property type="entry name" value="Protein kinase-like (PK-like)"/>
    <property type="match status" value="1"/>
</dbReference>
<reference evidence="9" key="1">
    <citation type="submission" date="2016-09" db="EMBL/GenBank/DDBJ databases">
        <authorList>
            <person name="Hebert L."/>
            <person name="Moumen B."/>
        </authorList>
    </citation>
    <scope>NUCLEOTIDE SEQUENCE [LARGE SCALE GENOMIC DNA]</scope>
    <source>
        <strain evidence="9">OVI</strain>
    </source>
</reference>
<evidence type="ECO:0000256" key="7">
    <source>
        <dbReference type="SAM" id="MobiDB-lite"/>
    </source>
</evidence>
<evidence type="ECO:0000313" key="9">
    <source>
        <dbReference type="EMBL" id="SCU68069.1"/>
    </source>
</evidence>
<feature type="region of interest" description="Disordered" evidence="7">
    <location>
        <begin position="627"/>
        <end position="666"/>
    </location>
</feature>
<dbReference type="GO" id="GO:0005524">
    <property type="term" value="F:ATP binding"/>
    <property type="evidence" value="ECO:0007669"/>
    <property type="project" value="UniProtKB-KW"/>
</dbReference>
<proteinExistence type="predicted"/>
<dbReference type="CDD" id="cd14017">
    <property type="entry name" value="STKc_TTBK"/>
    <property type="match status" value="1"/>
</dbReference>
<dbReference type="RefSeq" id="XP_067079302.1">
    <property type="nucleotide sequence ID" value="XM_067223201.1"/>
</dbReference>
<keyword evidence="6" id="KW-0067">ATP-binding</keyword>
<feature type="region of interest" description="Disordered" evidence="7">
    <location>
        <begin position="594"/>
        <end position="615"/>
    </location>
</feature>
<dbReference type="InterPro" id="IPR000719">
    <property type="entry name" value="Prot_kinase_dom"/>
</dbReference>
<evidence type="ECO:0000256" key="1">
    <source>
        <dbReference type="ARBA" id="ARBA00012513"/>
    </source>
</evidence>
<evidence type="ECO:0000313" key="10">
    <source>
        <dbReference type="Proteomes" id="UP000195570"/>
    </source>
</evidence>
<dbReference type="Gene3D" id="1.10.510.10">
    <property type="entry name" value="Transferase(Phosphotransferase) domain 1"/>
    <property type="match status" value="1"/>
</dbReference>
<comment type="caution">
    <text evidence="9">The sequence shown here is derived from an EMBL/GenBank/DDBJ whole genome shotgun (WGS) entry which is preliminary data.</text>
</comment>
<dbReference type="Pfam" id="PF00069">
    <property type="entry name" value="Pkinase"/>
    <property type="match status" value="1"/>
</dbReference>
<dbReference type="SMART" id="SM00220">
    <property type="entry name" value="S_TKc"/>
    <property type="match status" value="1"/>
</dbReference>
<feature type="compositionally biased region" description="Basic and acidic residues" evidence="7">
    <location>
        <begin position="489"/>
        <end position="502"/>
    </location>
</feature>
<keyword evidence="10" id="KW-1185">Reference proteome</keyword>
<dbReference type="GO" id="GO:0004674">
    <property type="term" value="F:protein serine/threonine kinase activity"/>
    <property type="evidence" value="ECO:0007669"/>
    <property type="project" value="UniProtKB-KW"/>
</dbReference>
<keyword evidence="4" id="KW-0547">Nucleotide-binding</keyword>
<accession>A0A1G4I805</accession>
<organism evidence="9 10">
    <name type="scientific">Trypanosoma equiperdum</name>
    <dbReference type="NCBI Taxonomy" id="5694"/>
    <lineage>
        <taxon>Eukaryota</taxon>
        <taxon>Discoba</taxon>
        <taxon>Euglenozoa</taxon>
        <taxon>Kinetoplastea</taxon>
        <taxon>Metakinetoplastina</taxon>
        <taxon>Trypanosomatida</taxon>
        <taxon>Trypanosomatidae</taxon>
        <taxon>Trypanosoma</taxon>
    </lineage>
</organism>
<feature type="region of interest" description="Disordered" evidence="7">
    <location>
        <begin position="439"/>
        <end position="502"/>
    </location>
</feature>
<dbReference type="AlphaFoldDB" id="A0A1G4I805"/>
<dbReference type="InterPro" id="IPR011009">
    <property type="entry name" value="Kinase-like_dom_sf"/>
</dbReference>
<feature type="domain" description="Protein kinase" evidence="8">
    <location>
        <begin position="99"/>
        <end position="387"/>
    </location>
</feature>
<dbReference type="PANTHER" id="PTHR11909">
    <property type="entry name" value="CASEIN KINASE-RELATED"/>
    <property type="match status" value="1"/>
</dbReference>
<evidence type="ECO:0000256" key="5">
    <source>
        <dbReference type="ARBA" id="ARBA00022777"/>
    </source>
</evidence>
<evidence type="ECO:0000259" key="8">
    <source>
        <dbReference type="PROSITE" id="PS50011"/>
    </source>
</evidence>
<dbReference type="EC" id="2.7.11.1" evidence="1"/>
<name>A0A1G4I805_TRYEQ</name>
<dbReference type="InterPro" id="IPR008271">
    <property type="entry name" value="Ser/Thr_kinase_AS"/>
</dbReference>
<feature type="compositionally biased region" description="Pro residues" evidence="7">
    <location>
        <begin position="452"/>
        <end position="466"/>
    </location>
</feature>
<feature type="region of interest" description="Disordered" evidence="7">
    <location>
        <begin position="29"/>
        <end position="88"/>
    </location>
</feature>
<keyword evidence="3" id="KW-0808">Transferase</keyword>
<feature type="region of interest" description="Disordered" evidence="7">
    <location>
        <begin position="393"/>
        <end position="425"/>
    </location>
</feature>
<keyword evidence="5 9" id="KW-0418">Kinase</keyword>
<feature type="compositionally biased region" description="Polar residues" evidence="7">
    <location>
        <begin position="29"/>
        <end position="38"/>
    </location>
</feature>
<protein>
    <recommendedName>
        <fullName evidence="1">non-specific serine/threonine protein kinase</fullName>
        <ecNumber evidence="1">2.7.11.1</ecNumber>
    </recommendedName>
</protein>
<feature type="compositionally biased region" description="Polar residues" evidence="7">
    <location>
        <begin position="650"/>
        <end position="666"/>
    </location>
</feature>
<feature type="compositionally biased region" description="Pro residues" evidence="7">
    <location>
        <begin position="538"/>
        <end position="552"/>
    </location>
</feature>
<dbReference type="PROSITE" id="PS50011">
    <property type="entry name" value="PROTEIN_KINASE_DOM"/>
    <property type="match status" value="1"/>
</dbReference>
<dbReference type="FunFam" id="1.10.510.10:FF:001706">
    <property type="entry name" value="Protein kinase, putative"/>
    <property type="match status" value="1"/>
</dbReference>
<dbReference type="GeneID" id="92382685"/>
<evidence type="ECO:0000256" key="3">
    <source>
        <dbReference type="ARBA" id="ARBA00022679"/>
    </source>
</evidence>
<evidence type="ECO:0000256" key="4">
    <source>
        <dbReference type="ARBA" id="ARBA00022741"/>
    </source>
</evidence>
<dbReference type="Proteomes" id="UP000195570">
    <property type="component" value="Unassembled WGS sequence"/>
</dbReference>
<feature type="compositionally biased region" description="Basic residues" evidence="7">
    <location>
        <begin position="560"/>
        <end position="569"/>
    </location>
</feature>
<feature type="region of interest" description="Disordered" evidence="7">
    <location>
        <begin position="525"/>
        <end position="580"/>
    </location>
</feature>
<dbReference type="PROSITE" id="PS00108">
    <property type="entry name" value="PROTEIN_KINASE_ST"/>
    <property type="match status" value="1"/>
</dbReference>
<sequence length="692" mass="75693">MNRTLLGLVDNKRYVAAGLMNAQGNRSLNRLMTNSVPPSSMAGDERGNSARCSGKNGDDAGKDGGSNKSAKVSAHSPPRKPAPKAAKTRVTIGMRLKKWVVTGRIGAGSFGETFTAVEVDRSSARSEDLDLAHGASSHGLTDLPTTSGEEVCIKVEQENKNVLRVEAAALKKMQPCPYVARYLGSGNSAGMNFIVMQRLGPNLADLRRSTPQCMFSIHTTLHLGISCLKCIQGVHELGIVHRDVKPSNFVIGLGGSSDPRQCYIVDFGLARRFRRPTGEVRPPRANAGFRGTSRYASLASHRQQELGRVDDIWSLLFMLIEFITGTLPWRKHKEKEDIGECKEQVIGPELIKNLPQEFGPFLEHLQTLKYEDEPKYDMLFSLMERAMERGGYPRNQRLDWEPEEEDTPPDDVPLSSTGSLNSETTSCVNDVDSGCFIEKFTSKESSPKGRLLPPPPPSRRFMPPPNAANAAVKRPTSAGRLMPPSPHIGENEDKYIPGSTRQEELRSNIRMSDIHVSLDITRCDGGMNDATALSVSPTNPPPPPPPPLPPAPLAKNGGNNRRRKKKRRGGAANRDRCKERHATLEVSEDLDVGSTFSPCEVESSPRNRRRGPPDQAVAHVAIGGIQNTRGHSASPEPPPPFQREAKQGATLETKSIPSRSPTVQNDNKLVRAEGSVGKRRRKEGSTCTCHCM</sequence>
<keyword evidence="2" id="KW-0723">Serine/threonine-protein kinase</keyword>